<dbReference type="SUPFAM" id="SSF47384">
    <property type="entry name" value="Homodimeric domain of signal transducing histidine kinase"/>
    <property type="match status" value="1"/>
</dbReference>
<evidence type="ECO:0000256" key="2">
    <source>
        <dbReference type="ARBA" id="ARBA00004236"/>
    </source>
</evidence>
<feature type="transmembrane region" description="Helical" evidence="8">
    <location>
        <begin position="148"/>
        <end position="166"/>
    </location>
</feature>
<evidence type="ECO:0000256" key="6">
    <source>
        <dbReference type="ARBA" id="ARBA00022777"/>
    </source>
</evidence>
<dbReference type="CDD" id="cd00082">
    <property type="entry name" value="HisKA"/>
    <property type="match status" value="1"/>
</dbReference>
<feature type="transmembrane region" description="Helical" evidence="8">
    <location>
        <begin position="98"/>
        <end position="128"/>
    </location>
</feature>
<keyword evidence="6 10" id="KW-0418">Kinase</keyword>
<keyword evidence="8" id="KW-0472">Membrane</keyword>
<dbReference type="SMART" id="SM00388">
    <property type="entry name" value="HisKA"/>
    <property type="match status" value="1"/>
</dbReference>
<evidence type="ECO:0000256" key="5">
    <source>
        <dbReference type="ARBA" id="ARBA00022679"/>
    </source>
</evidence>
<keyword evidence="13" id="KW-1185">Reference proteome</keyword>
<feature type="domain" description="Histidine kinase" evidence="9">
    <location>
        <begin position="305"/>
        <end position="520"/>
    </location>
</feature>
<dbReference type="Proteomes" id="UP000648535">
    <property type="component" value="Unassembled WGS sequence"/>
</dbReference>
<dbReference type="CDD" id="cd00075">
    <property type="entry name" value="HATPase"/>
    <property type="match status" value="1"/>
</dbReference>
<keyword evidence="7" id="KW-0902">Two-component regulatory system</keyword>
<dbReference type="RefSeq" id="WP_175328893.1">
    <property type="nucleotide sequence ID" value="NZ_BMOI01000008.1"/>
</dbReference>
<feature type="transmembrane region" description="Helical" evidence="8">
    <location>
        <begin position="20"/>
        <end position="37"/>
    </location>
</feature>
<reference evidence="10" key="2">
    <citation type="submission" date="2020-09" db="EMBL/GenBank/DDBJ databases">
        <authorList>
            <person name="Sun Q."/>
            <person name="Ohkuma M."/>
        </authorList>
    </citation>
    <scope>NUCLEOTIDE SEQUENCE</scope>
    <source>
        <strain evidence="10">JCM 1480</strain>
    </source>
</reference>
<feature type="transmembrane region" description="Helical" evidence="8">
    <location>
        <begin position="44"/>
        <end position="63"/>
    </location>
</feature>
<dbReference type="SMART" id="SM00387">
    <property type="entry name" value="HATPase_c"/>
    <property type="match status" value="1"/>
</dbReference>
<dbReference type="PRINTS" id="PR00344">
    <property type="entry name" value="BCTRLSENSOR"/>
</dbReference>
<evidence type="ECO:0000259" key="9">
    <source>
        <dbReference type="PROSITE" id="PS50109"/>
    </source>
</evidence>
<reference evidence="10" key="1">
    <citation type="journal article" date="2014" name="Int. J. Syst. Evol. Microbiol.">
        <title>Complete genome sequence of Corynebacterium casei LMG S-19264T (=DSM 44701T), isolated from a smear-ripened cheese.</title>
        <authorList>
            <consortium name="US DOE Joint Genome Institute (JGI-PGF)"/>
            <person name="Walter F."/>
            <person name="Albersmeier A."/>
            <person name="Kalinowski J."/>
            <person name="Ruckert C."/>
        </authorList>
    </citation>
    <scope>NUCLEOTIDE SEQUENCE</scope>
    <source>
        <strain evidence="10">JCM 1480</strain>
    </source>
</reference>
<proteinExistence type="predicted"/>
<accession>A0A8H9L0U9</accession>
<evidence type="ECO:0000313" key="11">
    <source>
        <dbReference type="EMBL" id="MBM7803688.1"/>
    </source>
</evidence>
<keyword evidence="8" id="KW-1133">Transmembrane helix</keyword>
<keyword evidence="5" id="KW-0808">Transferase</keyword>
<dbReference type="Gene3D" id="3.30.565.10">
    <property type="entry name" value="Histidine kinase-like ATPase, C-terminal domain"/>
    <property type="match status" value="1"/>
</dbReference>
<gene>
    <name evidence="10" type="ORF">GCM10009769_21780</name>
    <name evidence="11" type="ORF">JOE58_002939</name>
</gene>
<evidence type="ECO:0000313" key="12">
    <source>
        <dbReference type="Proteomes" id="UP000648535"/>
    </source>
</evidence>
<dbReference type="InterPro" id="IPR036097">
    <property type="entry name" value="HisK_dim/P_sf"/>
</dbReference>
<evidence type="ECO:0000256" key="7">
    <source>
        <dbReference type="ARBA" id="ARBA00023012"/>
    </source>
</evidence>
<comment type="subcellular location">
    <subcellularLocation>
        <location evidence="2">Cell membrane</location>
    </subcellularLocation>
</comment>
<dbReference type="Pfam" id="PF02518">
    <property type="entry name" value="HATPase_c"/>
    <property type="match status" value="1"/>
</dbReference>
<dbReference type="FunFam" id="3.30.565.10:FF:000006">
    <property type="entry name" value="Sensor histidine kinase WalK"/>
    <property type="match status" value="1"/>
</dbReference>
<dbReference type="SUPFAM" id="SSF55874">
    <property type="entry name" value="ATPase domain of HSP90 chaperone/DNA topoisomerase II/histidine kinase"/>
    <property type="match status" value="1"/>
</dbReference>
<dbReference type="GO" id="GO:0005886">
    <property type="term" value="C:plasma membrane"/>
    <property type="evidence" value="ECO:0007669"/>
    <property type="project" value="UniProtKB-SubCell"/>
</dbReference>
<keyword evidence="8" id="KW-0812">Transmembrane</keyword>
<evidence type="ECO:0000256" key="1">
    <source>
        <dbReference type="ARBA" id="ARBA00000085"/>
    </source>
</evidence>
<keyword evidence="4" id="KW-0597">Phosphoprotein</keyword>
<comment type="catalytic activity">
    <reaction evidence="1">
        <text>ATP + protein L-histidine = ADP + protein N-phospho-L-histidine.</text>
        <dbReference type="EC" id="2.7.13.3"/>
    </reaction>
</comment>
<evidence type="ECO:0000256" key="3">
    <source>
        <dbReference type="ARBA" id="ARBA00012438"/>
    </source>
</evidence>
<dbReference type="PANTHER" id="PTHR43711:SF1">
    <property type="entry name" value="HISTIDINE KINASE 1"/>
    <property type="match status" value="1"/>
</dbReference>
<dbReference type="EMBL" id="JAFBCG010000001">
    <property type="protein sequence ID" value="MBM7803688.1"/>
    <property type="molecule type" value="Genomic_DNA"/>
</dbReference>
<dbReference type="AlphaFoldDB" id="A0A8H9L0U9"/>
<dbReference type="GO" id="GO:0000155">
    <property type="term" value="F:phosphorelay sensor kinase activity"/>
    <property type="evidence" value="ECO:0007669"/>
    <property type="project" value="InterPro"/>
</dbReference>
<dbReference type="InterPro" id="IPR003594">
    <property type="entry name" value="HATPase_dom"/>
</dbReference>
<dbReference type="EC" id="2.7.13.3" evidence="3"/>
<dbReference type="InterPro" id="IPR003661">
    <property type="entry name" value="HisK_dim/P_dom"/>
</dbReference>
<evidence type="ECO:0000313" key="13">
    <source>
        <dbReference type="Proteomes" id="UP000746584"/>
    </source>
</evidence>
<dbReference type="InterPro" id="IPR004358">
    <property type="entry name" value="Sig_transdc_His_kin-like_C"/>
</dbReference>
<evidence type="ECO:0000256" key="8">
    <source>
        <dbReference type="SAM" id="Phobius"/>
    </source>
</evidence>
<comment type="caution">
    <text evidence="10">The sequence shown here is derived from an EMBL/GenBank/DDBJ whole genome shotgun (WGS) entry which is preliminary data.</text>
</comment>
<name>A0A8H9L0U9_9MICO</name>
<protein>
    <recommendedName>
        <fullName evidence="3">histidine kinase</fullName>
        <ecNumber evidence="3">2.7.13.3</ecNumber>
    </recommendedName>
</protein>
<dbReference type="PROSITE" id="PS50109">
    <property type="entry name" value="HIS_KIN"/>
    <property type="match status" value="1"/>
</dbReference>
<dbReference type="InterPro" id="IPR005467">
    <property type="entry name" value="His_kinase_dom"/>
</dbReference>
<organism evidence="10 12">
    <name type="scientific">Curtobacterium luteum</name>
    <dbReference type="NCBI Taxonomy" id="33881"/>
    <lineage>
        <taxon>Bacteria</taxon>
        <taxon>Bacillati</taxon>
        <taxon>Actinomycetota</taxon>
        <taxon>Actinomycetes</taxon>
        <taxon>Micrococcales</taxon>
        <taxon>Microbacteriaceae</taxon>
        <taxon>Curtobacterium</taxon>
    </lineage>
</organism>
<reference evidence="11 13" key="3">
    <citation type="submission" date="2021-01" db="EMBL/GenBank/DDBJ databases">
        <title>Sequencing the genomes of 1000 actinobacteria strains.</title>
        <authorList>
            <person name="Klenk H.-P."/>
        </authorList>
    </citation>
    <scope>NUCLEOTIDE SEQUENCE [LARGE SCALE GENOMIC DNA]</scope>
    <source>
        <strain evidence="11 13">DSM 20542</strain>
    </source>
</reference>
<dbReference type="Gene3D" id="1.10.287.130">
    <property type="match status" value="1"/>
</dbReference>
<dbReference type="PANTHER" id="PTHR43711">
    <property type="entry name" value="TWO-COMPONENT HISTIDINE KINASE"/>
    <property type="match status" value="1"/>
</dbReference>
<evidence type="ECO:0000313" key="10">
    <source>
        <dbReference type="EMBL" id="GGL03285.1"/>
    </source>
</evidence>
<feature type="transmembrane region" description="Helical" evidence="8">
    <location>
        <begin position="69"/>
        <end position="86"/>
    </location>
</feature>
<dbReference type="Proteomes" id="UP000746584">
    <property type="component" value="Unassembled WGS sequence"/>
</dbReference>
<evidence type="ECO:0000256" key="4">
    <source>
        <dbReference type="ARBA" id="ARBA00022553"/>
    </source>
</evidence>
<sequence>MVQPARIDEDGAGRRAFRNQLAVVTGIMPVIAFVLVVDRQEVGVLATLGAALPLVALVVTALARPGADPRWFALVLALDVAGIAFIRGDVPSIGVSALFVLPALWAGYAFGLPGAASTAGITVVLLWIGAPREWDVIDTADTARLISLPLVIVAVSGTAAVLAARARARQELLRRQTVLLQQRLTAVVAREELVRATLDSVDFDVLAFDAEGGTTVANHGRQGSALDDLASAPGDASLAELVRRTLDGDELEDVLVAVRPGDGAVRTYSINTRLLPPDTGGGVLVARDVTAERSALDARDDLVASVSHELRTPTTAVLGSVELAREVPGLPETAERMLDVAARNAERLVELVSGILQAAREDRVDLVLAPCDLVDVIEAAVEAAGPAARAAGVELRLPVRSGPVPVVADAFRVRQVVDNLVSNGVKYNHAGGWVELGAHAVGDRAWVIVRDDGIGIDDEDQTHLFERFFRAEAVRSSTIHGTGLGLAICRQIAERHGGDLTVSSVLGEGTTVTMTIPVGGPGRTGGAR</sequence>
<dbReference type="EMBL" id="BMOI01000008">
    <property type="protein sequence ID" value="GGL03285.1"/>
    <property type="molecule type" value="Genomic_DNA"/>
</dbReference>
<dbReference type="InterPro" id="IPR050736">
    <property type="entry name" value="Sensor_HK_Regulatory"/>
</dbReference>
<dbReference type="InterPro" id="IPR036890">
    <property type="entry name" value="HATPase_C_sf"/>
</dbReference>
<dbReference type="Pfam" id="PF00512">
    <property type="entry name" value="HisKA"/>
    <property type="match status" value="1"/>
</dbReference>